<dbReference type="EMBL" id="QOKV01000044">
    <property type="protein sequence ID" value="KAA0676530.1"/>
    <property type="molecule type" value="Genomic_DNA"/>
</dbReference>
<comment type="caution">
    <text evidence="1">The sequence shown here is derived from an EMBL/GenBank/DDBJ whole genome shotgun (WGS) entry which is preliminary data.</text>
</comment>
<gene>
    <name evidence="1" type="ORF">DS837_30700</name>
</gene>
<protein>
    <submittedName>
        <fullName evidence="1">Uncharacterized protein</fullName>
    </submittedName>
</protein>
<sequence length="140" mass="15134">MSITTTDIHDRLLNKAIDHAEAIVAKRRWAGEFLREPVAMLASGTKALEQHGWRGTIGIFGYVLSGKTTAAEALAAALREEFPEVPVAVVNDAMVNNRFATKTQLKKFAEEGIVIATGEDLSRYAGLSVNFLSGAMRESG</sequence>
<evidence type="ECO:0000313" key="1">
    <source>
        <dbReference type="EMBL" id="KAA0676530.1"/>
    </source>
</evidence>
<dbReference type="AlphaFoldDB" id="A0A6L3ARU1"/>
<evidence type="ECO:0000313" key="2">
    <source>
        <dbReference type="Proteomes" id="UP000476837"/>
    </source>
</evidence>
<name>A0A6L3ARU1_AZOBR</name>
<dbReference type="Proteomes" id="UP000476837">
    <property type="component" value="Unassembled WGS sequence"/>
</dbReference>
<accession>A0A6L3ARU1</accession>
<organism evidence="1 2">
    <name type="scientific">Azospirillum brasilense</name>
    <dbReference type="NCBI Taxonomy" id="192"/>
    <lineage>
        <taxon>Bacteria</taxon>
        <taxon>Pseudomonadati</taxon>
        <taxon>Pseudomonadota</taxon>
        <taxon>Alphaproteobacteria</taxon>
        <taxon>Rhodospirillales</taxon>
        <taxon>Azospirillaceae</taxon>
        <taxon>Azospirillum</taxon>
    </lineage>
</organism>
<dbReference type="RefSeq" id="WP_149168247.1">
    <property type="nucleotide sequence ID" value="NZ_QOKV01000044.1"/>
</dbReference>
<proteinExistence type="predicted"/>
<reference evidence="1 2" key="1">
    <citation type="submission" date="2018-07" db="EMBL/GenBank/DDBJ databases">
        <title>Genome sequence of Roseomonas fauriae ATCC 49958.</title>
        <authorList>
            <person name="Sant'Anna F.H."/>
            <person name="Baldani J.I."/>
            <person name="Zilli J.E."/>
            <person name="Reis V.M."/>
            <person name="Hartmann A."/>
            <person name="Cruz L."/>
            <person name="de Souza E.M."/>
            <person name="de Oliveira Pedrosa F."/>
            <person name="Passaglia L.M.P."/>
        </authorList>
    </citation>
    <scope>NUCLEOTIDE SEQUENCE [LARGE SCALE GENOMIC DNA]</scope>
    <source>
        <strain evidence="1 2">ATCC 49958</strain>
    </source>
</reference>